<dbReference type="EMBL" id="LVHF01000029">
    <property type="protein sequence ID" value="OAN12983.1"/>
    <property type="molecule type" value="Genomic_DNA"/>
</dbReference>
<dbReference type="InterPro" id="IPR027600">
    <property type="entry name" value="HprK-rel_A"/>
</dbReference>
<proteinExistence type="predicted"/>
<evidence type="ECO:0000313" key="2">
    <source>
        <dbReference type="EMBL" id="OAN12983.1"/>
    </source>
</evidence>
<gene>
    <name evidence="2" type="ORF">A3K86_15035</name>
</gene>
<feature type="compositionally biased region" description="Polar residues" evidence="1">
    <location>
        <begin position="302"/>
        <end position="319"/>
    </location>
</feature>
<evidence type="ECO:0008006" key="4">
    <source>
        <dbReference type="Google" id="ProtNLM"/>
    </source>
</evidence>
<dbReference type="SUPFAM" id="SSF53795">
    <property type="entry name" value="PEP carboxykinase-like"/>
    <property type="match status" value="1"/>
</dbReference>
<dbReference type="AlphaFoldDB" id="A0A178K8J6"/>
<organism evidence="2 3">
    <name type="scientific">Photobacterium jeanii</name>
    <dbReference type="NCBI Taxonomy" id="858640"/>
    <lineage>
        <taxon>Bacteria</taxon>
        <taxon>Pseudomonadati</taxon>
        <taxon>Pseudomonadota</taxon>
        <taxon>Gammaproteobacteria</taxon>
        <taxon>Vibrionales</taxon>
        <taxon>Vibrionaceae</taxon>
        <taxon>Photobacterium</taxon>
    </lineage>
</organism>
<keyword evidence="3" id="KW-1185">Reference proteome</keyword>
<feature type="region of interest" description="Disordered" evidence="1">
    <location>
        <begin position="302"/>
        <end position="337"/>
    </location>
</feature>
<dbReference type="NCBIfam" id="TIGR04352">
    <property type="entry name" value="HprK_rel_A"/>
    <property type="match status" value="1"/>
</dbReference>
<protein>
    <recommendedName>
        <fullName evidence="4">Serine kinase</fullName>
    </recommendedName>
</protein>
<dbReference type="STRING" id="858640.A3K86_15035"/>
<reference evidence="2 3" key="1">
    <citation type="submission" date="2016-03" db="EMBL/GenBank/DDBJ databases">
        <title>Photobacterium proteolyticum sp. nov. a protease producing bacterium isolated from ocean sediments of Laizhou Bay.</title>
        <authorList>
            <person name="Li Y."/>
        </authorList>
    </citation>
    <scope>NUCLEOTIDE SEQUENCE [LARGE SCALE GENOMIC DNA]</scope>
    <source>
        <strain evidence="2 3">R-40508</strain>
    </source>
</reference>
<dbReference type="InterPro" id="IPR027417">
    <property type="entry name" value="P-loop_NTPase"/>
</dbReference>
<accession>A0A178K8J6</accession>
<dbReference type="RefSeq" id="WP_068332785.1">
    <property type="nucleotide sequence ID" value="NZ_LVHF01000029.1"/>
</dbReference>
<sequence>MLNFSFKRKYLIQTGPFTLAVSTSIKDVQTYIESHYGDQLRDETPNTFIDFNLELNHGKGLRRWFKQQATFHFNHHEPFKPLPLEQANAMLEWGMNWVIASYAHQYLIIHAATLEKDGQGIIISAPSGSGKSTLCAYLAANGWRLLSDELALVDPNTLELHGLGRPINLKNQSVDIMRGYYPTDSFSRIIKDTHKGQISLVKPLNQGQYKNDKSSPLTAIPQLLIFVNYQADEVCYAEPVSKSVALTEVIQNSFNFGLLNQDGFSTASQLVNQADAVFIEYGQFEACESVIEEYLNAKSANINTKGNQPQINQDSGTSDTNRKKRTAVDVSGCTDFS</sequence>
<dbReference type="Proteomes" id="UP000078503">
    <property type="component" value="Unassembled WGS sequence"/>
</dbReference>
<evidence type="ECO:0000256" key="1">
    <source>
        <dbReference type="SAM" id="MobiDB-lite"/>
    </source>
</evidence>
<dbReference type="OrthoDB" id="4544211at2"/>
<dbReference type="Gene3D" id="3.40.50.300">
    <property type="entry name" value="P-loop containing nucleotide triphosphate hydrolases"/>
    <property type="match status" value="1"/>
</dbReference>
<comment type="caution">
    <text evidence="2">The sequence shown here is derived from an EMBL/GenBank/DDBJ whole genome shotgun (WGS) entry which is preliminary data.</text>
</comment>
<evidence type="ECO:0000313" key="3">
    <source>
        <dbReference type="Proteomes" id="UP000078503"/>
    </source>
</evidence>
<name>A0A178K8J6_9GAMM</name>